<dbReference type="AlphaFoldDB" id="A0A8D9GMQ8"/>
<gene>
    <name evidence="1" type="ORF">BRAPAZ1V2_A03P07650.2</name>
    <name evidence="2" type="ORF">BRAPAZ1V2_A03P48330.2</name>
</gene>
<organism evidence="2 3">
    <name type="scientific">Brassica campestris</name>
    <name type="common">Field mustard</name>
    <dbReference type="NCBI Taxonomy" id="3711"/>
    <lineage>
        <taxon>Eukaryota</taxon>
        <taxon>Viridiplantae</taxon>
        <taxon>Streptophyta</taxon>
        <taxon>Embryophyta</taxon>
        <taxon>Tracheophyta</taxon>
        <taxon>Spermatophyta</taxon>
        <taxon>Magnoliopsida</taxon>
        <taxon>eudicotyledons</taxon>
        <taxon>Gunneridae</taxon>
        <taxon>Pentapetalae</taxon>
        <taxon>rosids</taxon>
        <taxon>malvids</taxon>
        <taxon>Brassicales</taxon>
        <taxon>Brassicaceae</taxon>
        <taxon>Brassiceae</taxon>
        <taxon>Brassica</taxon>
    </lineage>
</organism>
<evidence type="ECO:0000313" key="3">
    <source>
        <dbReference type="Proteomes" id="UP000694005"/>
    </source>
</evidence>
<dbReference type="EMBL" id="LS974619">
    <property type="protein sequence ID" value="CAG7883490.1"/>
    <property type="molecule type" value="Genomic_DNA"/>
</dbReference>
<sequence>TSGTGRGGKERNKCWVRRWRCQPLRLQSLGLQIKISVDGEVEWGRRKIMMKP</sequence>
<feature type="non-terminal residue" evidence="2">
    <location>
        <position position="1"/>
    </location>
</feature>
<proteinExistence type="predicted"/>
<dbReference type="EMBL" id="LS974619">
    <property type="protein sequence ID" value="CAG7879422.1"/>
    <property type="molecule type" value="Genomic_DNA"/>
</dbReference>
<dbReference type="Gramene" id="A03p48330.2_BraZ1">
    <property type="protein sequence ID" value="A03p48330.2_BraZ1.CDS.1"/>
    <property type="gene ID" value="A03g48330.2_BraZ1"/>
</dbReference>
<accession>A0A8D9GMQ8</accession>
<evidence type="ECO:0000313" key="2">
    <source>
        <dbReference type="EMBL" id="CAG7883490.1"/>
    </source>
</evidence>
<evidence type="ECO:0000313" key="1">
    <source>
        <dbReference type="EMBL" id="CAG7879422.1"/>
    </source>
</evidence>
<reference evidence="2 3" key="1">
    <citation type="submission" date="2021-07" db="EMBL/GenBank/DDBJ databases">
        <authorList>
            <consortium name="Genoscope - CEA"/>
            <person name="William W."/>
        </authorList>
    </citation>
    <scope>NUCLEOTIDE SEQUENCE [LARGE SCALE GENOMIC DNA]</scope>
</reference>
<dbReference type="Proteomes" id="UP000694005">
    <property type="component" value="Chromosome A03"/>
</dbReference>
<protein>
    <submittedName>
        <fullName evidence="2">Uncharacterized protein</fullName>
    </submittedName>
</protein>
<dbReference type="Gramene" id="A03p07650.2_BraZ1">
    <property type="protein sequence ID" value="A03p07650.2_BraZ1.CDS.1"/>
    <property type="gene ID" value="A03g07650.2_BraZ1"/>
</dbReference>
<name>A0A8D9GMQ8_BRACM</name>